<protein>
    <recommendedName>
        <fullName evidence="1">DOD-type homing endonuclease domain-containing protein</fullName>
    </recommendedName>
</protein>
<proteinExistence type="predicted"/>
<evidence type="ECO:0000313" key="3">
    <source>
        <dbReference type="Proteomes" id="UP000179069"/>
    </source>
</evidence>
<feature type="domain" description="DOD-type homing endonuclease" evidence="1">
    <location>
        <begin position="29"/>
        <end position="186"/>
    </location>
</feature>
<accession>A0A1G1VN34</accession>
<evidence type="ECO:0000313" key="2">
    <source>
        <dbReference type="EMBL" id="OGY16801.1"/>
    </source>
</evidence>
<dbReference type="SUPFAM" id="SSF55608">
    <property type="entry name" value="Homing endonucleases"/>
    <property type="match status" value="2"/>
</dbReference>
<name>A0A1G1VN34_9BACT</name>
<evidence type="ECO:0000259" key="1">
    <source>
        <dbReference type="PROSITE" id="PS50819"/>
    </source>
</evidence>
<dbReference type="Pfam" id="PF14528">
    <property type="entry name" value="LAGLIDADG_3"/>
    <property type="match status" value="1"/>
</dbReference>
<dbReference type="InterPro" id="IPR004860">
    <property type="entry name" value="LAGLIDADG_dom"/>
</dbReference>
<organism evidence="2 3">
    <name type="scientific">Candidatus Chisholmbacteria bacterium RIFCSPHIGHO2_01_FULL_49_18</name>
    <dbReference type="NCBI Taxonomy" id="1797590"/>
    <lineage>
        <taxon>Bacteria</taxon>
        <taxon>Candidatus Chisholmiibacteriota</taxon>
    </lineage>
</organism>
<dbReference type="Proteomes" id="UP000179069">
    <property type="component" value="Unassembled WGS sequence"/>
</dbReference>
<gene>
    <name evidence="2" type="ORF">A2785_03475</name>
</gene>
<dbReference type="GO" id="GO:0004519">
    <property type="term" value="F:endonuclease activity"/>
    <property type="evidence" value="ECO:0007669"/>
    <property type="project" value="InterPro"/>
</dbReference>
<dbReference type="AlphaFoldDB" id="A0A1G1VN34"/>
<reference evidence="2 3" key="1">
    <citation type="journal article" date="2016" name="Nat. Commun.">
        <title>Thousands of microbial genomes shed light on interconnected biogeochemical processes in an aquifer system.</title>
        <authorList>
            <person name="Anantharaman K."/>
            <person name="Brown C.T."/>
            <person name="Hug L.A."/>
            <person name="Sharon I."/>
            <person name="Castelle C.J."/>
            <person name="Probst A.J."/>
            <person name="Thomas B.C."/>
            <person name="Singh A."/>
            <person name="Wilkins M.J."/>
            <person name="Karaoz U."/>
            <person name="Brodie E.L."/>
            <person name="Williams K.H."/>
            <person name="Hubbard S.S."/>
            <person name="Banfield J.F."/>
        </authorList>
    </citation>
    <scope>NUCLEOTIDE SEQUENCE [LARGE SCALE GENOMIC DNA]</scope>
</reference>
<sequence length="240" mass="28351">MYRDPRGGHNRKGVNEYFFKTWSPQMAYVLGLIYADGAVEDVRQSSRTCYLQLSSVDKELLENVRTALSSKHAISMRRSQSRLFFGKRYLCSDLFTLRIGNKLMYQDLVDKGLTPNKSKTMHFPEIPSDYLNFYIRGYFDGDGCVNVETPDGRRWPNIQVIFTSGSYEYLYVLMQNLRSAIDTSHMRIRKSHRAFRLRYRKGNCLKILSFMYTELDKAPYLARKYEKYRGYIEEYDNISR</sequence>
<dbReference type="InterPro" id="IPR027434">
    <property type="entry name" value="Homing_endonucl"/>
</dbReference>
<dbReference type="InterPro" id="IPR004042">
    <property type="entry name" value="Intein_endonuc_central"/>
</dbReference>
<comment type="caution">
    <text evidence="2">The sequence shown here is derived from an EMBL/GenBank/DDBJ whole genome shotgun (WGS) entry which is preliminary data.</text>
</comment>
<dbReference type="PROSITE" id="PS50819">
    <property type="entry name" value="INTEIN_ENDONUCLEASE"/>
    <property type="match status" value="1"/>
</dbReference>
<dbReference type="EMBL" id="MHCI01000009">
    <property type="protein sequence ID" value="OGY16801.1"/>
    <property type="molecule type" value="Genomic_DNA"/>
</dbReference>
<dbReference type="Gene3D" id="3.10.28.10">
    <property type="entry name" value="Homing endonucleases"/>
    <property type="match status" value="1"/>
</dbReference>